<dbReference type="Gene3D" id="3.40.50.2000">
    <property type="entry name" value="Glycogen Phosphorylase B"/>
    <property type="match status" value="2"/>
</dbReference>
<dbReference type="PANTHER" id="PTHR45947">
    <property type="entry name" value="SULFOQUINOVOSYL TRANSFERASE SQD2"/>
    <property type="match status" value="1"/>
</dbReference>
<evidence type="ECO:0000256" key="1">
    <source>
        <dbReference type="SAM" id="MobiDB-lite"/>
    </source>
</evidence>
<dbReference type="RefSeq" id="WP_107150905.1">
    <property type="nucleotide sequence ID" value="NZ_PYUC01000005.1"/>
</dbReference>
<protein>
    <submittedName>
        <fullName evidence="3">Glycosyl transferase family 1</fullName>
    </submittedName>
</protein>
<organism evidence="3 4">
    <name type="scientific">Trinickia symbiotica</name>
    <dbReference type="NCBI Taxonomy" id="863227"/>
    <lineage>
        <taxon>Bacteria</taxon>
        <taxon>Pseudomonadati</taxon>
        <taxon>Pseudomonadota</taxon>
        <taxon>Betaproteobacteria</taxon>
        <taxon>Burkholderiales</taxon>
        <taxon>Burkholderiaceae</taxon>
        <taxon>Trinickia</taxon>
    </lineage>
</organism>
<keyword evidence="3" id="KW-0808">Transferase</keyword>
<name>A0A2T3XVP3_9BURK</name>
<dbReference type="PANTHER" id="PTHR45947:SF3">
    <property type="entry name" value="SULFOQUINOVOSYL TRANSFERASE SQD2"/>
    <property type="match status" value="1"/>
</dbReference>
<comment type="caution">
    <text evidence="3">The sequence shown here is derived from an EMBL/GenBank/DDBJ whole genome shotgun (WGS) entry which is preliminary data.</text>
</comment>
<evidence type="ECO:0000313" key="3">
    <source>
        <dbReference type="EMBL" id="PTB20584.1"/>
    </source>
</evidence>
<sequence length="407" mass="44769">MRLLFVIGNLGDYHVPRYEALAELAIARGHEVALVEVFGRSGPYRFPQARRAAFFGAKPSNVVTLIEDAGEDDGHWYRVGAGLLAAVQRFEPDVVVTLGYNTSYSVVLWLLRLLRRRFALIYMSDSKSDDGTRYAIKERLKRMVVSTFDGALVAGEKHRAYARSLGIPLTRSRIGFDVIDVDYFSRASHAALANAAEVRQRFALPERYVLCVSRFVKRKNIDVLIDAFHRSGIYEDGYSLVLVGQGPCESELRDEIGRRQLTDRVTIVNSVANPDMPAIYALAEFVVLASAYDQWGLCINESFAAGRPAIVTGTCGVADELVLDGVNGFVIEPGDATALADRIERLATDATLRRRFSENAKSSIRRWMPELFATNAIELAESLAGVSTPATPPSVSPAGSEKSTILS</sequence>
<dbReference type="InterPro" id="IPR050194">
    <property type="entry name" value="Glycosyltransferase_grp1"/>
</dbReference>
<dbReference type="InterPro" id="IPR001296">
    <property type="entry name" value="Glyco_trans_1"/>
</dbReference>
<evidence type="ECO:0000313" key="4">
    <source>
        <dbReference type="Proteomes" id="UP000240638"/>
    </source>
</evidence>
<gene>
    <name evidence="3" type="ORF">C9I57_12170</name>
</gene>
<dbReference type="Proteomes" id="UP000240638">
    <property type="component" value="Unassembled WGS sequence"/>
</dbReference>
<reference evidence="3 4" key="1">
    <citation type="submission" date="2018-03" db="EMBL/GenBank/DDBJ databases">
        <title>Whole genome analyses suggest that Burkholderia sensu lato contains two further novel genera in the rhizoxinica-symbiotica group Mycetohabitans gen. nov., and Trinickia gen. nov.: implications for the evolution of diazotrophy and nodulation in the Burkholderiaceae.</title>
        <authorList>
            <person name="Estrada De Los Santos P."/>
            <person name="Palmer M."/>
            <person name="Chavez-Ramirez B."/>
            <person name="Steenkamp E.T."/>
            <person name="Hirsch A.M."/>
            <person name="Manyaka P."/>
            <person name="Maluk M."/>
            <person name="Lafos M."/>
            <person name="Crook M."/>
            <person name="Gross E."/>
            <person name="Simon M.F."/>
            <person name="Bueno Dos Reis Junior F."/>
            <person name="Poole P.S."/>
            <person name="Venter S.N."/>
            <person name="James E.K."/>
        </authorList>
    </citation>
    <scope>NUCLEOTIDE SEQUENCE [LARGE SCALE GENOMIC DNA]</scope>
    <source>
        <strain evidence="3 4">JPY-366</strain>
    </source>
</reference>
<feature type="region of interest" description="Disordered" evidence="1">
    <location>
        <begin position="386"/>
        <end position="407"/>
    </location>
</feature>
<accession>A0A2T3XVP3</accession>
<evidence type="ECO:0000259" key="2">
    <source>
        <dbReference type="Pfam" id="PF00534"/>
    </source>
</evidence>
<dbReference type="SUPFAM" id="SSF53756">
    <property type="entry name" value="UDP-Glycosyltransferase/glycogen phosphorylase"/>
    <property type="match status" value="1"/>
</dbReference>
<dbReference type="AlphaFoldDB" id="A0A2T3XVP3"/>
<proteinExistence type="predicted"/>
<dbReference type="Pfam" id="PF00534">
    <property type="entry name" value="Glycos_transf_1"/>
    <property type="match status" value="1"/>
</dbReference>
<feature type="domain" description="Glycosyl transferase family 1" evidence="2">
    <location>
        <begin position="203"/>
        <end position="362"/>
    </location>
</feature>
<dbReference type="GO" id="GO:0016757">
    <property type="term" value="F:glycosyltransferase activity"/>
    <property type="evidence" value="ECO:0007669"/>
    <property type="project" value="InterPro"/>
</dbReference>
<dbReference type="CDD" id="cd03801">
    <property type="entry name" value="GT4_PimA-like"/>
    <property type="match status" value="1"/>
</dbReference>
<dbReference type="EMBL" id="PYUC01000005">
    <property type="protein sequence ID" value="PTB20584.1"/>
    <property type="molecule type" value="Genomic_DNA"/>
</dbReference>